<accession>A0A067R8Z6</accession>
<organism evidence="2 3">
    <name type="scientific">Zootermopsis nevadensis</name>
    <name type="common">Dampwood termite</name>
    <dbReference type="NCBI Taxonomy" id="136037"/>
    <lineage>
        <taxon>Eukaryota</taxon>
        <taxon>Metazoa</taxon>
        <taxon>Ecdysozoa</taxon>
        <taxon>Arthropoda</taxon>
        <taxon>Hexapoda</taxon>
        <taxon>Insecta</taxon>
        <taxon>Pterygota</taxon>
        <taxon>Neoptera</taxon>
        <taxon>Polyneoptera</taxon>
        <taxon>Dictyoptera</taxon>
        <taxon>Blattodea</taxon>
        <taxon>Blattoidea</taxon>
        <taxon>Termitoidae</taxon>
        <taxon>Termopsidae</taxon>
        <taxon>Zootermopsis</taxon>
    </lineage>
</organism>
<keyword evidence="1" id="KW-0472">Membrane</keyword>
<keyword evidence="1" id="KW-1133">Transmembrane helix</keyword>
<proteinExistence type="predicted"/>
<dbReference type="PANTHER" id="PTHR21719">
    <property type="entry name" value="FI06402P-RELATED"/>
    <property type="match status" value="1"/>
</dbReference>
<evidence type="ECO:0000313" key="3">
    <source>
        <dbReference type="Proteomes" id="UP000027135"/>
    </source>
</evidence>
<evidence type="ECO:0000313" key="2">
    <source>
        <dbReference type="EMBL" id="KDR14916.1"/>
    </source>
</evidence>
<dbReference type="InParanoid" id="A0A067R8Z6"/>
<keyword evidence="1" id="KW-0812">Transmembrane</keyword>
<dbReference type="SUPFAM" id="SSF57501">
    <property type="entry name" value="Cystine-knot cytokines"/>
    <property type="match status" value="1"/>
</dbReference>
<evidence type="ECO:0000256" key="1">
    <source>
        <dbReference type="SAM" id="Phobius"/>
    </source>
</evidence>
<feature type="transmembrane region" description="Helical" evidence="1">
    <location>
        <begin position="6"/>
        <end position="26"/>
    </location>
</feature>
<evidence type="ECO:0008006" key="4">
    <source>
        <dbReference type="Google" id="ProtNLM"/>
    </source>
</evidence>
<dbReference type="PANTHER" id="PTHR21719:SF1">
    <property type="entry name" value="FI06402P-RELATED"/>
    <property type="match status" value="1"/>
</dbReference>
<sequence length="142" mass="16085">MAKVDYNVLYVAALLIVVFCGTSSWAQPRRRHYRALFEQHMNRVYAFVCKEPQMRLVQLKDLGVIVSPEVSYYPQATVLRRCDCATGYCPNPEHVCRANSTVVVELVLRIQNHVKGGSAEYKTVNAMDDVSCSCQPITNQIK</sequence>
<dbReference type="EMBL" id="KK852855">
    <property type="protein sequence ID" value="KDR14916.1"/>
    <property type="molecule type" value="Genomic_DNA"/>
</dbReference>
<dbReference type="AlphaFoldDB" id="A0A067R8Z6"/>
<name>A0A067R8Z6_ZOONE</name>
<reference evidence="2 3" key="1">
    <citation type="journal article" date="2014" name="Nat. Commun.">
        <title>Molecular traces of alternative social organization in a termite genome.</title>
        <authorList>
            <person name="Terrapon N."/>
            <person name="Li C."/>
            <person name="Robertson H.M."/>
            <person name="Ji L."/>
            <person name="Meng X."/>
            <person name="Booth W."/>
            <person name="Chen Z."/>
            <person name="Childers C.P."/>
            <person name="Glastad K.M."/>
            <person name="Gokhale K."/>
            <person name="Gowin J."/>
            <person name="Gronenberg W."/>
            <person name="Hermansen R.A."/>
            <person name="Hu H."/>
            <person name="Hunt B.G."/>
            <person name="Huylmans A.K."/>
            <person name="Khalil S.M."/>
            <person name="Mitchell R.D."/>
            <person name="Munoz-Torres M.C."/>
            <person name="Mustard J.A."/>
            <person name="Pan H."/>
            <person name="Reese J.T."/>
            <person name="Scharf M.E."/>
            <person name="Sun F."/>
            <person name="Vogel H."/>
            <person name="Xiao J."/>
            <person name="Yang W."/>
            <person name="Yang Z."/>
            <person name="Yang Z."/>
            <person name="Zhou J."/>
            <person name="Zhu J."/>
            <person name="Brent C.S."/>
            <person name="Elsik C.G."/>
            <person name="Goodisman M.A."/>
            <person name="Liberles D.A."/>
            <person name="Roe R.M."/>
            <person name="Vargo E.L."/>
            <person name="Vilcinskas A."/>
            <person name="Wang J."/>
            <person name="Bornberg-Bauer E."/>
            <person name="Korb J."/>
            <person name="Zhang G."/>
            <person name="Liebig J."/>
        </authorList>
    </citation>
    <scope>NUCLEOTIDE SEQUENCE [LARGE SCALE GENOMIC DNA]</scope>
    <source>
        <tissue evidence="2">Whole organism</tissue>
    </source>
</reference>
<protein>
    <recommendedName>
        <fullName evidence="4">Platelet-derived growth factor (PDGF) family profile domain-containing protein</fullName>
    </recommendedName>
</protein>
<dbReference type="Gene3D" id="2.10.90.10">
    <property type="entry name" value="Cystine-knot cytokines"/>
    <property type="match status" value="1"/>
</dbReference>
<dbReference type="Proteomes" id="UP000027135">
    <property type="component" value="Unassembled WGS sequence"/>
</dbReference>
<dbReference type="InterPro" id="IPR029034">
    <property type="entry name" value="Cystine-knot_cytokine"/>
</dbReference>
<keyword evidence="3" id="KW-1185">Reference proteome</keyword>
<gene>
    <name evidence="2" type="ORF">L798_11222</name>
</gene>
<dbReference type="GO" id="GO:0035099">
    <property type="term" value="P:hemocyte migration"/>
    <property type="evidence" value="ECO:0007669"/>
    <property type="project" value="TreeGrafter"/>
</dbReference>